<protein>
    <submittedName>
        <fullName evidence="1">DUF1934 domain-containing protein</fullName>
    </submittedName>
</protein>
<dbReference type="InterPro" id="IPR015231">
    <property type="entry name" value="DUF1934"/>
</dbReference>
<dbReference type="Gene3D" id="2.40.128.20">
    <property type="match status" value="1"/>
</dbReference>
<keyword evidence="2" id="KW-1185">Reference proteome</keyword>
<sequence>MTQSGGLDGGNRKVLVTIESDGDNGYVKQQAEGEMFPKGRQYYLRYAEPEDAKMGRTITTIRVEPGQLRVVRHGDVKTEQTFDPGRKHIGYLNVPQGRLELETQTESVEVSGDWTAEKVALTVRWNYRLTVGGQPAGRFRNILKAECPY</sequence>
<dbReference type="EMBL" id="JAQAGZ010000012">
    <property type="protein sequence ID" value="MCZ8514589.1"/>
    <property type="molecule type" value="Genomic_DNA"/>
</dbReference>
<organism evidence="1 2">
    <name type="scientific">Paenibacillus gyeongsangnamensis</name>
    <dbReference type="NCBI Taxonomy" id="3388067"/>
    <lineage>
        <taxon>Bacteria</taxon>
        <taxon>Bacillati</taxon>
        <taxon>Bacillota</taxon>
        <taxon>Bacilli</taxon>
        <taxon>Bacillales</taxon>
        <taxon>Paenibacillaceae</taxon>
        <taxon>Paenibacillus</taxon>
    </lineage>
</organism>
<dbReference type="InterPro" id="IPR012674">
    <property type="entry name" value="Calycin"/>
</dbReference>
<evidence type="ECO:0000313" key="2">
    <source>
        <dbReference type="Proteomes" id="UP001527882"/>
    </source>
</evidence>
<dbReference type="SUPFAM" id="SSF50814">
    <property type="entry name" value="Lipocalins"/>
    <property type="match status" value="1"/>
</dbReference>
<comment type="caution">
    <text evidence="1">The sequence shown here is derived from an EMBL/GenBank/DDBJ whole genome shotgun (WGS) entry which is preliminary data.</text>
</comment>
<accession>A0ABT4QCL0</accession>
<name>A0ABT4QCL0_9BACL</name>
<reference evidence="1 2" key="1">
    <citation type="submission" date="2022-12" db="EMBL/GenBank/DDBJ databases">
        <title>Draft genome sequence of Paenibacillus sp. dW9.</title>
        <authorList>
            <person name="Choi E.-W."/>
            <person name="Kim D.-U."/>
        </authorList>
    </citation>
    <scope>NUCLEOTIDE SEQUENCE [LARGE SCALE GENOMIC DNA]</scope>
    <source>
        <strain evidence="2">dW9</strain>
    </source>
</reference>
<dbReference type="RefSeq" id="WP_269883107.1">
    <property type="nucleotide sequence ID" value="NZ_JAQAGZ010000012.1"/>
</dbReference>
<evidence type="ECO:0000313" key="1">
    <source>
        <dbReference type="EMBL" id="MCZ8514589.1"/>
    </source>
</evidence>
<dbReference type="Pfam" id="PF09148">
    <property type="entry name" value="DUF1934"/>
    <property type="match status" value="1"/>
</dbReference>
<gene>
    <name evidence="1" type="ORF">O9H85_19605</name>
</gene>
<proteinExistence type="predicted"/>
<dbReference type="Proteomes" id="UP001527882">
    <property type="component" value="Unassembled WGS sequence"/>
</dbReference>